<evidence type="ECO:0000313" key="3">
    <source>
        <dbReference type="Proteomes" id="UP000256970"/>
    </source>
</evidence>
<accession>A0A383WP04</accession>
<feature type="region of interest" description="Disordered" evidence="1">
    <location>
        <begin position="60"/>
        <end position="79"/>
    </location>
</feature>
<name>A0A383WP04_TETOB</name>
<feature type="compositionally biased region" description="Low complexity" evidence="1">
    <location>
        <begin position="60"/>
        <end position="70"/>
    </location>
</feature>
<proteinExistence type="predicted"/>
<dbReference type="EMBL" id="FNXT01001345">
    <property type="protein sequence ID" value="SZX78894.1"/>
    <property type="molecule type" value="Genomic_DNA"/>
</dbReference>
<organism evidence="2 3">
    <name type="scientific">Tetradesmus obliquus</name>
    <name type="common">Green alga</name>
    <name type="synonym">Acutodesmus obliquus</name>
    <dbReference type="NCBI Taxonomy" id="3088"/>
    <lineage>
        <taxon>Eukaryota</taxon>
        <taxon>Viridiplantae</taxon>
        <taxon>Chlorophyta</taxon>
        <taxon>core chlorophytes</taxon>
        <taxon>Chlorophyceae</taxon>
        <taxon>CS clade</taxon>
        <taxon>Sphaeropleales</taxon>
        <taxon>Scenedesmaceae</taxon>
        <taxon>Tetradesmus</taxon>
    </lineage>
</organism>
<protein>
    <submittedName>
        <fullName evidence="2">Uncharacterized protein</fullName>
    </submittedName>
</protein>
<dbReference type="AlphaFoldDB" id="A0A383WP04"/>
<evidence type="ECO:0000256" key="1">
    <source>
        <dbReference type="SAM" id="MobiDB-lite"/>
    </source>
</evidence>
<dbReference type="Proteomes" id="UP000256970">
    <property type="component" value="Unassembled WGS sequence"/>
</dbReference>
<keyword evidence="3" id="KW-1185">Reference proteome</keyword>
<sequence length="149" mass="15104">MRCAAAATAACLQNGYDYGCPDYVDILPPSCSGLCLAAVINLCFVVLTYLQPQSPARAVVPRGRGGRSAAQPQQTLNNPNGFVWGPYGGLQHVPAADADDDDAGADAQPARRGVVGDGLADVVHAAISGASGFLGSCWGRLKAAGEAGC</sequence>
<reference evidence="2 3" key="1">
    <citation type="submission" date="2016-10" db="EMBL/GenBank/DDBJ databases">
        <authorList>
            <person name="Cai Z."/>
        </authorList>
    </citation>
    <scope>NUCLEOTIDE SEQUENCE [LARGE SCALE GENOMIC DNA]</scope>
</reference>
<evidence type="ECO:0000313" key="2">
    <source>
        <dbReference type="EMBL" id="SZX78894.1"/>
    </source>
</evidence>
<gene>
    <name evidence="2" type="ORF">BQ4739_LOCUS19195</name>
</gene>